<dbReference type="OrthoDB" id="9815473at2"/>
<sequence>MKRRRCISIGLFIAVFLSGAKPVYTMAYENTGVIQESQNQLSVKVSKVHEKYGNVYIGIKNPDFLKLFQYGDIVDVTIGGQLLEVPVCSSYSDVDSKKVVIVASSAEDKANEDIILAINLGSFADTYGTAVNDNVTINLSKKGGYLDEYEIRQLKRTNNRDDYSSDEVFANFREITYGSIAPGRLYRSSNPINPEIGRNQYAMRLTEAAGVKVIFNLSETADEVSAHLGTDTNGNLAYYKGLNDTGNVYAMGMGLDSQSEDFKQKLAVILREMSEKKGPYLIHCVEGKDRTGFVAALLESLMGAKYWEIKDDYMDSFVNFFHVPVAPGQYDRIGNNNILESMRQMAGIPKGGSLKGVDLSKAAETYIKSIGLTDDEIEKIKVNLSN</sequence>
<dbReference type="SUPFAM" id="SSF101852">
    <property type="entry name" value="Bacterial fluorinating enzyme, C-terminal domain"/>
    <property type="match status" value="1"/>
</dbReference>
<organism evidence="3 4">
    <name type="scientific">[Clostridium] celerecrescens 18A</name>
    <dbReference type="NCBI Taxonomy" id="1286362"/>
    <lineage>
        <taxon>Bacteria</taxon>
        <taxon>Bacillati</taxon>
        <taxon>Bacillota</taxon>
        <taxon>Clostridia</taxon>
        <taxon>Lachnospirales</taxon>
        <taxon>Lachnospiraceae</taxon>
        <taxon>Lacrimispora</taxon>
    </lineage>
</organism>
<protein>
    <recommendedName>
        <fullName evidence="2">Tyrosine specific protein phosphatases domain-containing protein</fullName>
    </recommendedName>
</protein>
<name>A0A2M8ZBM9_9FIRM</name>
<proteinExistence type="predicted"/>
<reference evidence="3 4" key="1">
    <citation type="submission" date="2017-11" db="EMBL/GenBank/DDBJ databases">
        <title>Understudied soil microbes with underappreciated capabilities: Untangling the Clostridium saccharolyticum group.</title>
        <authorList>
            <person name="Leschine S."/>
        </authorList>
    </citation>
    <scope>NUCLEOTIDE SEQUENCE [LARGE SCALE GENOMIC DNA]</scope>
    <source>
        <strain evidence="3 4">18A</strain>
    </source>
</reference>
<dbReference type="Gene3D" id="3.90.190.10">
    <property type="entry name" value="Protein tyrosine phosphatase superfamily"/>
    <property type="match status" value="1"/>
</dbReference>
<dbReference type="AlphaFoldDB" id="A0A2M8ZBM9"/>
<feature type="domain" description="Tyrosine specific protein phosphatases" evidence="2">
    <location>
        <begin position="260"/>
        <end position="297"/>
    </location>
</feature>
<dbReference type="InterPro" id="IPR026893">
    <property type="entry name" value="Tyr/Ser_Pase_IphP-type"/>
</dbReference>
<keyword evidence="1" id="KW-0732">Signal</keyword>
<accession>A0A2M8ZBM9</accession>
<evidence type="ECO:0000313" key="4">
    <source>
        <dbReference type="Proteomes" id="UP000231092"/>
    </source>
</evidence>
<evidence type="ECO:0000259" key="2">
    <source>
        <dbReference type="PROSITE" id="PS50056"/>
    </source>
</evidence>
<dbReference type="InterPro" id="IPR029021">
    <property type="entry name" value="Prot-tyrosine_phosphatase-like"/>
</dbReference>
<dbReference type="Proteomes" id="UP000231092">
    <property type="component" value="Unassembled WGS sequence"/>
</dbReference>
<dbReference type="EMBL" id="PGET01000001">
    <property type="protein sequence ID" value="PJJ30837.1"/>
    <property type="molecule type" value="Genomic_DNA"/>
</dbReference>
<feature type="chain" id="PRO_5014728199" description="Tyrosine specific protein phosphatases domain-containing protein" evidence="1">
    <location>
        <begin position="28"/>
        <end position="386"/>
    </location>
</feature>
<dbReference type="InterPro" id="IPR023227">
    <property type="entry name" value="SAM_OH_AdoTrfase_C_sf"/>
</dbReference>
<feature type="signal peptide" evidence="1">
    <location>
        <begin position="1"/>
        <end position="27"/>
    </location>
</feature>
<comment type="caution">
    <text evidence="3">The sequence shown here is derived from an EMBL/GenBank/DDBJ whole genome shotgun (WGS) entry which is preliminary data.</text>
</comment>
<evidence type="ECO:0000313" key="3">
    <source>
        <dbReference type="EMBL" id="PJJ30837.1"/>
    </source>
</evidence>
<dbReference type="SUPFAM" id="SSF52799">
    <property type="entry name" value="(Phosphotyrosine protein) phosphatases II"/>
    <property type="match status" value="1"/>
</dbReference>
<dbReference type="InterPro" id="IPR000387">
    <property type="entry name" value="Tyr_Pase_dom"/>
</dbReference>
<dbReference type="Gene3D" id="2.40.30.90">
    <property type="entry name" value="Bacterial fluorinating enzyme like"/>
    <property type="match status" value="1"/>
</dbReference>
<dbReference type="PROSITE" id="PS50056">
    <property type="entry name" value="TYR_PHOSPHATASE_2"/>
    <property type="match status" value="1"/>
</dbReference>
<dbReference type="InterPro" id="IPR016130">
    <property type="entry name" value="Tyr_Pase_AS"/>
</dbReference>
<gene>
    <name evidence="3" type="ORF">H171_4454</name>
</gene>
<dbReference type="RefSeq" id="WP_157803208.1">
    <property type="nucleotide sequence ID" value="NZ_PGET01000001.1"/>
</dbReference>
<evidence type="ECO:0000256" key="1">
    <source>
        <dbReference type="SAM" id="SignalP"/>
    </source>
</evidence>
<dbReference type="GO" id="GO:0004721">
    <property type="term" value="F:phosphoprotein phosphatase activity"/>
    <property type="evidence" value="ECO:0007669"/>
    <property type="project" value="InterPro"/>
</dbReference>
<dbReference type="PROSITE" id="PS00383">
    <property type="entry name" value="TYR_PHOSPHATASE_1"/>
    <property type="match status" value="1"/>
</dbReference>
<dbReference type="Pfam" id="PF13350">
    <property type="entry name" value="Y_phosphatase3"/>
    <property type="match status" value="1"/>
</dbReference>